<comment type="caution">
    <text evidence="3">The sequence shown here is derived from an EMBL/GenBank/DDBJ whole genome shotgun (WGS) entry which is preliminary data.</text>
</comment>
<dbReference type="EMBL" id="VZQZ01000002">
    <property type="protein sequence ID" value="KAB0666721.1"/>
    <property type="molecule type" value="Genomic_DNA"/>
</dbReference>
<keyword evidence="2" id="KW-0732">Signal</keyword>
<keyword evidence="1" id="KW-0802">TPR repeat</keyword>
<dbReference type="PROSITE" id="PS50005">
    <property type="entry name" value="TPR"/>
    <property type="match status" value="1"/>
</dbReference>
<sequence length="409" mass="44371">MMKCVAVRILSFILPLVAAAPALAGIQLYRGNMEAVTAPSKSCEGVLGKHPATLVINEDSALDGLNGYLESEGVVVGKVAGPDLAHLGIAYPGQTGRGNTISLTRSGAALVGELNGSTTVNHCTFDLGRLALDRVDDEGSAKAAHQRLVNLFAAQATLYQAFSLTQNGNCEEALPLFEKALGLADSVFGQGSSQLTHFIRGLSNCYAKLGRIKEFNTLYEQRIGTISDESLKAGLTKLRISALMQDGRILLAQAEYEAALKILMQAYQLNPQNKDSIHTVMAVYIRSSRYSEAVAFLEQAAGKLEEPADRKEINDIIALVYFKKAMKDAQNGKGEESEASLRKSVALDPGSSQYLVALARMRHKAGHFDEAQKMLSQGLERITDEPSRQEILAMQEKLRQTEMIIKKLQ</sequence>
<dbReference type="InterPro" id="IPR019734">
    <property type="entry name" value="TPR_rpt"/>
</dbReference>
<dbReference type="SUPFAM" id="SSF48452">
    <property type="entry name" value="TPR-like"/>
    <property type="match status" value="2"/>
</dbReference>
<feature type="chain" id="PRO_5029587356" evidence="2">
    <location>
        <begin position="25"/>
        <end position="409"/>
    </location>
</feature>
<name>A0A7J4ZTG2_9BACT</name>
<dbReference type="SMART" id="SM00028">
    <property type="entry name" value="TPR"/>
    <property type="match status" value="4"/>
</dbReference>
<evidence type="ECO:0000313" key="3">
    <source>
        <dbReference type="EMBL" id="KAB0666721.1"/>
    </source>
</evidence>
<dbReference type="Proteomes" id="UP000420562">
    <property type="component" value="Unassembled WGS sequence"/>
</dbReference>
<feature type="signal peptide" evidence="2">
    <location>
        <begin position="1"/>
        <end position="24"/>
    </location>
</feature>
<gene>
    <name evidence="3" type="ORF">F6V25_04700</name>
</gene>
<reference evidence="3 4" key="1">
    <citation type="submission" date="2019-09" db="EMBL/GenBank/DDBJ databases">
        <title>Geobacter sp. Red96, a novel strain isolated from paddy soil.</title>
        <authorList>
            <person name="Xu Z."/>
            <person name="Masuda Y."/>
            <person name="Itoh H."/>
            <person name="Senoo K."/>
        </authorList>
    </citation>
    <scope>NUCLEOTIDE SEQUENCE [LARGE SCALE GENOMIC DNA]</scope>
    <source>
        <strain evidence="3 4">Red96</strain>
    </source>
</reference>
<proteinExistence type="predicted"/>
<evidence type="ECO:0000313" key="4">
    <source>
        <dbReference type="Proteomes" id="UP000420562"/>
    </source>
</evidence>
<protein>
    <submittedName>
        <fullName evidence="3">Tetratricopeptide repeat protein</fullName>
    </submittedName>
</protein>
<dbReference type="Gene3D" id="1.25.40.10">
    <property type="entry name" value="Tetratricopeptide repeat domain"/>
    <property type="match status" value="3"/>
</dbReference>
<accession>A0A7J4ZTG2</accession>
<organism evidence="3 4">
    <name type="scientific">Oryzomonas japonica</name>
    <dbReference type="NCBI Taxonomy" id="2603858"/>
    <lineage>
        <taxon>Bacteria</taxon>
        <taxon>Pseudomonadati</taxon>
        <taxon>Thermodesulfobacteriota</taxon>
        <taxon>Desulfuromonadia</taxon>
        <taxon>Geobacterales</taxon>
        <taxon>Geobacteraceae</taxon>
        <taxon>Oryzomonas</taxon>
    </lineage>
</organism>
<evidence type="ECO:0000256" key="2">
    <source>
        <dbReference type="SAM" id="SignalP"/>
    </source>
</evidence>
<dbReference type="PANTHER" id="PTHR12558">
    <property type="entry name" value="CELL DIVISION CYCLE 16,23,27"/>
    <property type="match status" value="1"/>
</dbReference>
<dbReference type="InterPro" id="IPR011990">
    <property type="entry name" value="TPR-like_helical_dom_sf"/>
</dbReference>
<dbReference type="Pfam" id="PF13181">
    <property type="entry name" value="TPR_8"/>
    <property type="match status" value="1"/>
</dbReference>
<keyword evidence="4" id="KW-1185">Reference proteome</keyword>
<dbReference type="PANTHER" id="PTHR12558:SF13">
    <property type="entry name" value="CELL DIVISION CYCLE PROTEIN 27 HOMOLOG"/>
    <property type="match status" value="1"/>
</dbReference>
<feature type="repeat" description="TPR" evidence="1">
    <location>
        <begin position="240"/>
        <end position="273"/>
    </location>
</feature>
<dbReference type="AlphaFoldDB" id="A0A7J4ZTG2"/>
<evidence type="ECO:0000256" key="1">
    <source>
        <dbReference type="PROSITE-ProRule" id="PRU00339"/>
    </source>
</evidence>